<comment type="similarity">
    <text evidence="2 11">Belongs to the UQCRQ/QCR8 family.</text>
</comment>
<proteinExistence type="inferred from homology"/>
<keyword evidence="5 11" id="KW-0812">Transmembrane</keyword>
<dbReference type="GO" id="GO:0005743">
    <property type="term" value="C:mitochondrial inner membrane"/>
    <property type="evidence" value="ECO:0007669"/>
    <property type="project" value="UniProtKB-SubCell"/>
</dbReference>
<gene>
    <name evidence="12" type="ORF">LENED_001004</name>
</gene>
<dbReference type="AlphaFoldDB" id="A0A1Q3DX08"/>
<keyword evidence="10 11" id="KW-0472">Membrane</keyword>
<dbReference type="OrthoDB" id="6683853at2759"/>
<evidence type="ECO:0000256" key="10">
    <source>
        <dbReference type="ARBA" id="ARBA00023136"/>
    </source>
</evidence>
<reference evidence="12 13" key="1">
    <citation type="submission" date="2016-08" db="EMBL/GenBank/DDBJ databases">
        <authorList>
            <consortium name="Lentinula edodes genome sequencing consortium"/>
            <person name="Sakamoto Y."/>
            <person name="Nakade K."/>
            <person name="Sato S."/>
            <person name="Yoshida Y."/>
            <person name="Miyazaki K."/>
            <person name="Natsume S."/>
            <person name="Konno N."/>
        </authorList>
    </citation>
    <scope>NUCLEOTIDE SEQUENCE [LARGE SCALE GENOMIC DNA]</scope>
    <source>
        <strain evidence="12 13">NBRC 111202</strain>
    </source>
</reference>
<keyword evidence="7 11" id="KW-0249">Electron transport</keyword>
<evidence type="ECO:0000313" key="12">
    <source>
        <dbReference type="EMBL" id="GAV99541.1"/>
    </source>
</evidence>
<dbReference type="SUPFAM" id="SSF81508">
    <property type="entry name" value="Ubiquinone-binding protein QP-C of cytochrome bc1 complex (Ubiquinol-cytochrome c reductase)"/>
    <property type="match status" value="1"/>
</dbReference>
<evidence type="ECO:0000256" key="4">
    <source>
        <dbReference type="ARBA" id="ARBA00022660"/>
    </source>
</evidence>
<dbReference type="Gene3D" id="1.20.5.210">
    <property type="entry name" value="Cytochrome b-c1 complex subunit 8"/>
    <property type="match status" value="1"/>
</dbReference>
<dbReference type="Pfam" id="PF02939">
    <property type="entry name" value="UcrQ"/>
    <property type="match status" value="1"/>
</dbReference>
<reference evidence="12 13" key="2">
    <citation type="submission" date="2017-02" db="EMBL/GenBank/DDBJ databases">
        <title>A genome survey and senescence transcriptome analysis in Lentinula edodes.</title>
        <authorList>
            <person name="Sakamoto Y."/>
            <person name="Nakade K."/>
            <person name="Sato S."/>
            <person name="Yoshida Y."/>
            <person name="Miyazaki K."/>
            <person name="Natsume S."/>
            <person name="Konno N."/>
        </authorList>
    </citation>
    <scope>NUCLEOTIDE SEQUENCE [LARGE SCALE GENOMIC DNA]</scope>
    <source>
        <strain evidence="12 13">NBRC 111202</strain>
    </source>
</reference>
<dbReference type="EMBL" id="BDGU01000015">
    <property type="protein sequence ID" value="GAV99541.1"/>
    <property type="molecule type" value="Genomic_DNA"/>
</dbReference>
<sequence>MRPSIARTSEMPGPKRAWSSWWGAPIIKQKGIVEYTLSPYQTKAAPHWVRSYVFNFYRRVSAEAVYFVIPFGLGYGIYAWAKRHDAYQNSKAGHIASGAAHH</sequence>
<evidence type="ECO:0000256" key="2">
    <source>
        <dbReference type="ARBA" id="ARBA00007668"/>
    </source>
</evidence>
<evidence type="ECO:0000256" key="8">
    <source>
        <dbReference type="ARBA" id="ARBA00022989"/>
    </source>
</evidence>
<evidence type="ECO:0000256" key="6">
    <source>
        <dbReference type="ARBA" id="ARBA00022792"/>
    </source>
</evidence>
<dbReference type="InterPro" id="IPR036642">
    <property type="entry name" value="Cyt_bc1_su8_sf"/>
</dbReference>
<feature type="transmembrane region" description="Helical" evidence="11">
    <location>
        <begin position="64"/>
        <end position="81"/>
    </location>
</feature>
<evidence type="ECO:0000256" key="5">
    <source>
        <dbReference type="ARBA" id="ARBA00022692"/>
    </source>
</evidence>
<keyword evidence="9 11" id="KW-0496">Mitochondrion</keyword>
<evidence type="ECO:0000256" key="9">
    <source>
        <dbReference type="ARBA" id="ARBA00023128"/>
    </source>
</evidence>
<organism evidence="12 13">
    <name type="scientific">Lentinula edodes</name>
    <name type="common">Shiitake mushroom</name>
    <name type="synonym">Lentinus edodes</name>
    <dbReference type="NCBI Taxonomy" id="5353"/>
    <lineage>
        <taxon>Eukaryota</taxon>
        <taxon>Fungi</taxon>
        <taxon>Dikarya</taxon>
        <taxon>Basidiomycota</taxon>
        <taxon>Agaricomycotina</taxon>
        <taxon>Agaricomycetes</taxon>
        <taxon>Agaricomycetidae</taxon>
        <taxon>Agaricales</taxon>
        <taxon>Marasmiineae</taxon>
        <taxon>Omphalotaceae</taxon>
        <taxon>Lentinula</taxon>
    </lineage>
</organism>
<keyword evidence="8 11" id="KW-1133">Transmembrane helix</keyword>
<keyword evidence="4 11" id="KW-0679">Respiratory chain</keyword>
<protein>
    <recommendedName>
        <fullName evidence="11">Cytochrome b-c1 complex subunit 8</fullName>
    </recommendedName>
    <alternativeName>
        <fullName evidence="11">Complex III subunit 8</fullName>
    </alternativeName>
</protein>
<evidence type="ECO:0000256" key="7">
    <source>
        <dbReference type="ARBA" id="ARBA00022982"/>
    </source>
</evidence>
<comment type="subcellular location">
    <subcellularLocation>
        <location evidence="1 11">Mitochondrion inner membrane</location>
        <topology evidence="1 11">Single-pass membrane protein</topology>
    </subcellularLocation>
</comment>
<name>A0A1Q3DX08_LENED</name>
<dbReference type="PANTHER" id="PTHR12119:SF2">
    <property type="entry name" value="CYTOCHROME B-C1 COMPLEX SUBUNIT 8"/>
    <property type="match status" value="1"/>
</dbReference>
<dbReference type="Proteomes" id="UP000188533">
    <property type="component" value="Unassembled WGS sequence"/>
</dbReference>
<evidence type="ECO:0000256" key="3">
    <source>
        <dbReference type="ARBA" id="ARBA00022448"/>
    </source>
</evidence>
<dbReference type="InterPro" id="IPR004205">
    <property type="entry name" value="Cyt_bc1_su8"/>
</dbReference>
<comment type="caution">
    <text evidence="12">The sequence shown here is derived from an EMBL/GenBank/DDBJ whole genome shotgun (WGS) entry which is preliminary data.</text>
</comment>
<dbReference type="PANTHER" id="PTHR12119">
    <property type="entry name" value="UBIQUINOL-CYTOCHROME C REDUCTASE COMPLEX UBIQUINONE-BINDING PROTEIN QP-C"/>
    <property type="match status" value="1"/>
</dbReference>
<comment type="function">
    <text evidence="11">Component of the ubiquinol-cytochrome c oxidoreductase, a multisubunit transmembrane complex that is part of the mitochondrial electron transport chain which drives oxidative phosphorylation. The complex plays an important role in the uptake of multiple carbon sources present in different host niches.</text>
</comment>
<comment type="subunit">
    <text evidence="11">Component of the ubiquinol-cytochrome c oxidoreductase (cytochrome b-c1 complex, complex III, CIII), a multisubunit enzyme composed of 3 respiratory subunits cytochrome b, cytochrome c1 and Rieske protein, 2 core protein subunits, and additional low-molecular weight protein subunits. The complex exists as an obligatory dimer and forms supercomplexes (SCs) in the inner mitochondrial membrane with cytochrome c oxidase (complex IV, CIV).</text>
</comment>
<keyword evidence="13" id="KW-1185">Reference proteome</keyword>
<keyword evidence="3 11" id="KW-0813">Transport</keyword>
<evidence type="ECO:0000256" key="11">
    <source>
        <dbReference type="RuleBase" id="RU368118"/>
    </source>
</evidence>
<keyword evidence="6 11" id="KW-0999">Mitochondrion inner membrane</keyword>
<dbReference type="GO" id="GO:0006122">
    <property type="term" value="P:mitochondrial electron transport, ubiquinol to cytochrome c"/>
    <property type="evidence" value="ECO:0007669"/>
    <property type="project" value="UniProtKB-UniRule"/>
</dbReference>
<dbReference type="STRING" id="5353.A0A1Q3DX08"/>
<accession>A0A1Q3DX08</accession>
<evidence type="ECO:0000256" key="1">
    <source>
        <dbReference type="ARBA" id="ARBA00004434"/>
    </source>
</evidence>
<dbReference type="GO" id="GO:0045275">
    <property type="term" value="C:respiratory chain complex III"/>
    <property type="evidence" value="ECO:0007669"/>
    <property type="project" value="UniProtKB-UniRule"/>
</dbReference>
<evidence type="ECO:0000313" key="13">
    <source>
        <dbReference type="Proteomes" id="UP000188533"/>
    </source>
</evidence>